<dbReference type="InterPro" id="IPR045877">
    <property type="entry name" value="ZFP36-like"/>
</dbReference>
<evidence type="ECO:0000256" key="4">
    <source>
        <dbReference type="ARBA" id="ARBA00022833"/>
    </source>
</evidence>
<dbReference type="InterPro" id="IPR036855">
    <property type="entry name" value="Znf_CCCH_sf"/>
</dbReference>
<evidence type="ECO:0000256" key="3">
    <source>
        <dbReference type="ARBA" id="ARBA00022771"/>
    </source>
</evidence>
<dbReference type="FunFam" id="4.10.1000.10:FF:000018">
    <property type="entry name" value="Zinc finger protein"/>
    <property type="match status" value="1"/>
</dbReference>
<reference evidence="9" key="1">
    <citation type="journal article" date="2013" name="Proc. Natl. Acad. Sci. U.S.A.">
        <title>Genome structure and metabolic features in the red seaweed Chondrus crispus shed light on evolution of the Archaeplastida.</title>
        <authorList>
            <person name="Collen J."/>
            <person name="Porcel B."/>
            <person name="Carre W."/>
            <person name="Ball S.G."/>
            <person name="Chaparro C."/>
            <person name="Tonon T."/>
            <person name="Barbeyron T."/>
            <person name="Michel G."/>
            <person name="Noel B."/>
            <person name="Valentin K."/>
            <person name="Elias M."/>
            <person name="Artiguenave F."/>
            <person name="Arun A."/>
            <person name="Aury J.M."/>
            <person name="Barbosa-Neto J.F."/>
            <person name="Bothwell J.H."/>
            <person name="Bouget F.Y."/>
            <person name="Brillet L."/>
            <person name="Cabello-Hurtado F."/>
            <person name="Capella-Gutierrez S."/>
            <person name="Charrier B."/>
            <person name="Cladiere L."/>
            <person name="Cock J.M."/>
            <person name="Coelho S.M."/>
            <person name="Colleoni C."/>
            <person name="Czjzek M."/>
            <person name="Da Silva C."/>
            <person name="Delage L."/>
            <person name="Denoeud F."/>
            <person name="Deschamps P."/>
            <person name="Dittami S.M."/>
            <person name="Gabaldon T."/>
            <person name="Gachon C.M."/>
            <person name="Groisillier A."/>
            <person name="Herve C."/>
            <person name="Jabbari K."/>
            <person name="Katinka M."/>
            <person name="Kloareg B."/>
            <person name="Kowalczyk N."/>
            <person name="Labadie K."/>
            <person name="Leblanc C."/>
            <person name="Lopez P.J."/>
            <person name="McLachlan D.H."/>
            <person name="Meslet-Cladiere L."/>
            <person name="Moustafa A."/>
            <person name="Nehr Z."/>
            <person name="Nyvall Collen P."/>
            <person name="Panaud O."/>
            <person name="Partensky F."/>
            <person name="Poulain J."/>
            <person name="Rensing S.A."/>
            <person name="Rousvoal S."/>
            <person name="Samson G."/>
            <person name="Symeonidi A."/>
            <person name="Weissenbach J."/>
            <person name="Zambounis A."/>
            <person name="Wincker P."/>
            <person name="Boyen C."/>
        </authorList>
    </citation>
    <scope>NUCLEOTIDE SEQUENCE [LARGE SCALE GENOMIC DNA]</scope>
    <source>
        <strain evidence="9">cv. Stackhouse</strain>
    </source>
</reference>
<feature type="region of interest" description="Disordered" evidence="6">
    <location>
        <begin position="1"/>
        <end position="24"/>
    </location>
</feature>
<keyword evidence="2" id="KW-0677">Repeat</keyword>
<feature type="compositionally biased region" description="Low complexity" evidence="6">
    <location>
        <begin position="75"/>
        <end position="89"/>
    </location>
</feature>
<dbReference type="GO" id="GO:0003729">
    <property type="term" value="F:mRNA binding"/>
    <property type="evidence" value="ECO:0007669"/>
    <property type="project" value="InterPro"/>
</dbReference>
<organism evidence="8 9">
    <name type="scientific">Chondrus crispus</name>
    <name type="common">Carrageen Irish moss</name>
    <name type="synonym">Polymorpha crispa</name>
    <dbReference type="NCBI Taxonomy" id="2769"/>
    <lineage>
        <taxon>Eukaryota</taxon>
        <taxon>Rhodophyta</taxon>
        <taxon>Florideophyceae</taxon>
        <taxon>Rhodymeniophycidae</taxon>
        <taxon>Gigartinales</taxon>
        <taxon>Gigartinaceae</taxon>
        <taxon>Chondrus</taxon>
    </lineage>
</organism>
<dbReference type="SUPFAM" id="SSF90229">
    <property type="entry name" value="CCCH zinc finger"/>
    <property type="match status" value="2"/>
</dbReference>
<dbReference type="GeneID" id="17317926"/>
<dbReference type="OrthoDB" id="410307at2759"/>
<dbReference type="PANTHER" id="PTHR12547:SF18">
    <property type="entry name" value="PROTEIN TIS11"/>
    <property type="match status" value="1"/>
</dbReference>
<dbReference type="AlphaFoldDB" id="R7QR11"/>
<feature type="region of interest" description="Disordered" evidence="6">
    <location>
        <begin position="68"/>
        <end position="90"/>
    </location>
</feature>
<dbReference type="PANTHER" id="PTHR12547">
    <property type="entry name" value="CCCH ZINC FINGER/TIS11-RELATED"/>
    <property type="match status" value="1"/>
</dbReference>
<keyword evidence="4 5" id="KW-0862">Zinc</keyword>
<dbReference type="Proteomes" id="UP000012073">
    <property type="component" value="Unassembled WGS sequence"/>
</dbReference>
<name>R7QR11_CHOCR</name>
<evidence type="ECO:0000313" key="8">
    <source>
        <dbReference type="EMBL" id="CDF39916.1"/>
    </source>
</evidence>
<evidence type="ECO:0000256" key="6">
    <source>
        <dbReference type="SAM" id="MobiDB-lite"/>
    </source>
</evidence>
<keyword evidence="1 5" id="KW-0479">Metal-binding</keyword>
<feature type="region of interest" description="Disordered" evidence="6">
    <location>
        <begin position="126"/>
        <end position="163"/>
    </location>
</feature>
<feature type="compositionally biased region" description="Low complexity" evidence="6">
    <location>
        <begin position="140"/>
        <end position="151"/>
    </location>
</feature>
<dbReference type="STRING" id="2769.R7QR11"/>
<dbReference type="FunFam" id="4.10.1000.10:FF:000001">
    <property type="entry name" value="zinc finger CCCH domain-containing protein 15-like"/>
    <property type="match status" value="1"/>
</dbReference>
<accession>R7QR11</accession>
<feature type="domain" description="C3H1-type" evidence="7">
    <location>
        <begin position="251"/>
        <end position="280"/>
    </location>
</feature>
<feature type="zinc finger region" description="C3H1-type" evidence="5">
    <location>
        <begin position="290"/>
        <end position="318"/>
    </location>
</feature>
<dbReference type="InterPro" id="IPR000571">
    <property type="entry name" value="Znf_CCCH"/>
</dbReference>
<keyword evidence="9" id="KW-1185">Reference proteome</keyword>
<dbReference type="RefSeq" id="XP_005710210.1">
    <property type="nucleotide sequence ID" value="XM_005710153.1"/>
</dbReference>
<feature type="compositionally biased region" description="Low complexity" evidence="6">
    <location>
        <begin position="8"/>
        <end position="19"/>
    </location>
</feature>
<dbReference type="EMBL" id="HG002094">
    <property type="protein sequence ID" value="CDF39916.1"/>
    <property type="molecule type" value="Genomic_DNA"/>
</dbReference>
<dbReference type="Gramene" id="CDF39916">
    <property type="protein sequence ID" value="CDF39916"/>
    <property type="gene ID" value="CHC_T00006877001"/>
</dbReference>
<dbReference type="PROSITE" id="PS50103">
    <property type="entry name" value="ZF_C3H1"/>
    <property type="match status" value="2"/>
</dbReference>
<dbReference type="GO" id="GO:0010468">
    <property type="term" value="P:regulation of gene expression"/>
    <property type="evidence" value="ECO:0007669"/>
    <property type="project" value="UniProtKB-ARBA"/>
</dbReference>
<gene>
    <name evidence="8" type="ORF">CHC_T00006877001</name>
</gene>
<feature type="zinc finger region" description="C3H1-type" evidence="5">
    <location>
        <begin position="251"/>
        <end position="280"/>
    </location>
</feature>
<sequence>MPNHIWQSHALHSPSSSPAIVSDPDDPVVSAAAHLAPLWPPADLAGYDLSSSSLPNLSLPSIPTIRPRTPHLPISSNNNDNPDPSADSDSLLRSFLDFRINDPTNDTATSNAQANDLLHRSASLQPNPFASAAPRHHQTHQSQQQHQSQHQRPSSARMASELRADSSLSHYLTSSAGPISLHASSSPNRSVYAQALAASSPIDLSSHPIGSPILRPSSVPPSSSPTIPPSPLAMGAIQAPNQAGPRIKNELYKTEICRTYAESGGYCKYGAKCQFAHGPDELRPVRRHPRYKTKLCRNFVTTGSCPYESRCRFIHDTKQTNEHIVHAAANQALSSASAGALGHHAHFPSGQQGLMGAKNQHLVDLQDSYAYNLRLFESSLSATNPFESFIDSINADQRAATAQPTDYLPDRSAALPASQVDYATANVFHDYPDNVAFHNRIMQLSGADSDLRFPTTDFPDHDLVHAAQQVSKPVTTISESDKIIGSPFVSSNSVTQRESLFSSAGTNNHAVSPPGPATSASLKLQTGKRVEGLEGTADAIPAGSPTSRSRLPVFRNMGVDDNAP</sequence>
<dbReference type="Gene3D" id="4.10.1000.10">
    <property type="entry name" value="Zinc finger, CCCH-type"/>
    <property type="match status" value="2"/>
</dbReference>
<dbReference type="GO" id="GO:0008270">
    <property type="term" value="F:zinc ion binding"/>
    <property type="evidence" value="ECO:0007669"/>
    <property type="project" value="UniProtKB-KW"/>
</dbReference>
<evidence type="ECO:0000256" key="2">
    <source>
        <dbReference type="ARBA" id="ARBA00022737"/>
    </source>
</evidence>
<evidence type="ECO:0000313" key="9">
    <source>
        <dbReference type="Proteomes" id="UP000012073"/>
    </source>
</evidence>
<feature type="region of interest" description="Disordered" evidence="6">
    <location>
        <begin position="534"/>
        <end position="564"/>
    </location>
</feature>
<evidence type="ECO:0000256" key="1">
    <source>
        <dbReference type="ARBA" id="ARBA00022723"/>
    </source>
</evidence>
<keyword evidence="3 5" id="KW-0863">Zinc-finger</keyword>
<dbReference type="Pfam" id="PF00642">
    <property type="entry name" value="zf-CCCH"/>
    <property type="match status" value="2"/>
</dbReference>
<protein>
    <recommendedName>
        <fullName evidence="7">C3H1-type domain-containing protein</fullName>
    </recommendedName>
</protein>
<dbReference type="KEGG" id="ccp:CHC_T00006877001"/>
<evidence type="ECO:0000259" key="7">
    <source>
        <dbReference type="PROSITE" id="PS50103"/>
    </source>
</evidence>
<feature type="domain" description="C3H1-type" evidence="7">
    <location>
        <begin position="290"/>
        <end position="318"/>
    </location>
</feature>
<proteinExistence type="predicted"/>
<dbReference type="SMART" id="SM00356">
    <property type="entry name" value="ZnF_C3H1"/>
    <property type="match status" value="2"/>
</dbReference>
<evidence type="ECO:0000256" key="5">
    <source>
        <dbReference type="PROSITE-ProRule" id="PRU00723"/>
    </source>
</evidence>